<sequence length="194" mass="22580">MKNIDVKVEWVIESQNIHEEGGFFAITLSPNKWNDLINLSMGKPKQYNFYKQEVVEGTLLMAIENIYESRFQTVEELEEEIEFNKTRGGLPFSKKNYLLRQKYGLISRDFRKDELAKPISLEECLSVFLKIAKIEFNEKNIISVAIEQGLITEEQTTRIFILEDLEKIVKHIKKVVSTSKDYHHAFTGGKGLFQ</sequence>
<dbReference type="Proteomes" id="UP000790580">
    <property type="component" value="Unassembled WGS sequence"/>
</dbReference>
<evidence type="ECO:0000313" key="2">
    <source>
        <dbReference type="Proteomes" id="UP000790580"/>
    </source>
</evidence>
<gene>
    <name evidence="1" type="ORF">KS407_09160</name>
</gene>
<reference evidence="1 2" key="1">
    <citation type="submission" date="2021-06" db="EMBL/GenBank/DDBJ databases">
        <title>Bacillus sp. RD4P76, an endophyte from a halophyte.</title>
        <authorList>
            <person name="Sun J.-Q."/>
        </authorList>
    </citation>
    <scope>NUCLEOTIDE SEQUENCE [LARGE SCALE GENOMIC DNA]</scope>
    <source>
        <strain evidence="1 2">JCM 17098</strain>
    </source>
</reference>
<protein>
    <submittedName>
        <fullName evidence="1">Uncharacterized protein</fullName>
    </submittedName>
</protein>
<accession>A0ABS6JSS2</accession>
<name>A0ABS6JSS2_9BACI</name>
<dbReference type="EMBL" id="JAHQCR010000038">
    <property type="protein sequence ID" value="MBU9721613.1"/>
    <property type="molecule type" value="Genomic_DNA"/>
</dbReference>
<organism evidence="1 2">
    <name type="scientific">Evansella alkalicola</name>
    <dbReference type="NCBI Taxonomy" id="745819"/>
    <lineage>
        <taxon>Bacteria</taxon>
        <taxon>Bacillati</taxon>
        <taxon>Bacillota</taxon>
        <taxon>Bacilli</taxon>
        <taxon>Bacillales</taxon>
        <taxon>Bacillaceae</taxon>
        <taxon>Evansella</taxon>
    </lineage>
</organism>
<keyword evidence="2" id="KW-1185">Reference proteome</keyword>
<evidence type="ECO:0000313" key="1">
    <source>
        <dbReference type="EMBL" id="MBU9721613.1"/>
    </source>
</evidence>
<comment type="caution">
    <text evidence="1">The sequence shown here is derived from an EMBL/GenBank/DDBJ whole genome shotgun (WGS) entry which is preliminary data.</text>
</comment>
<dbReference type="RefSeq" id="WP_088074344.1">
    <property type="nucleotide sequence ID" value="NZ_JAHQCR010000038.1"/>
</dbReference>
<proteinExistence type="predicted"/>